<organism evidence="3 4">
    <name type="scientific">Actinomortierella ambigua</name>
    <dbReference type="NCBI Taxonomy" id="1343610"/>
    <lineage>
        <taxon>Eukaryota</taxon>
        <taxon>Fungi</taxon>
        <taxon>Fungi incertae sedis</taxon>
        <taxon>Mucoromycota</taxon>
        <taxon>Mortierellomycotina</taxon>
        <taxon>Mortierellomycetes</taxon>
        <taxon>Mortierellales</taxon>
        <taxon>Mortierellaceae</taxon>
        <taxon>Actinomortierella</taxon>
    </lineage>
</organism>
<comment type="caution">
    <text evidence="3">The sequence shown here is derived from an EMBL/GenBank/DDBJ whole genome shotgun (WGS) entry which is preliminary data.</text>
</comment>
<feature type="compositionally biased region" description="Low complexity" evidence="1">
    <location>
        <begin position="276"/>
        <end position="290"/>
    </location>
</feature>
<proteinExistence type="predicted"/>
<feature type="transmembrane region" description="Helical" evidence="2">
    <location>
        <begin position="412"/>
        <end position="432"/>
    </location>
</feature>
<protein>
    <submittedName>
        <fullName evidence="3">Uncharacterized protein</fullName>
    </submittedName>
</protein>
<accession>A0A9P6U7L1</accession>
<dbReference type="EMBL" id="JAAAJB010000150">
    <property type="protein sequence ID" value="KAG0264034.1"/>
    <property type="molecule type" value="Genomic_DNA"/>
</dbReference>
<feature type="compositionally biased region" description="Polar residues" evidence="1">
    <location>
        <begin position="360"/>
        <end position="373"/>
    </location>
</feature>
<keyword evidence="4" id="KW-1185">Reference proteome</keyword>
<feature type="transmembrane region" description="Helical" evidence="2">
    <location>
        <begin position="103"/>
        <end position="123"/>
    </location>
</feature>
<dbReference type="OrthoDB" id="2327125at2759"/>
<sequence>MQEIKTIIAAVFMVLILLATFASFIGVKLDNPPPQHISPVTGYPTWHETYPQYEDELGMAFTSLSLIFTLFSSYIAWRANRPPSRSLTGWVSKNGREETSFQINLMILYYVLATFAAIVGYIFLDVGKIWAVVGALHNLLEVMLLVLFAYGGRVESLSYGLVMFVYVVLTIVLSEYGPWPIDAVFFRWQGLCSDFGLLIFFIRLYVTTLNQLKAFGDLNKHDKLLRQQQRAVDQNVAAIVAENATAPTAMSANQPAEDHRQLEALERIKKHLVAKAPAPEQARQQQQQQQEQEEEARRSEARTSRRARFTHLFYDNSSSSSDDSSDDERASRNPFHRSGVQKSKGVAATLRNGSAEPPAQHTNGQAASSTTHLLSPSEANTSIAIPPPLSVNDVVHQSSVEWGVKWRNPDQLLLLIAAAFFHVAGNVVTTIWTQSLPALAVFQISYGLAFPLYGYYLYVDNHALRQTKVYLPSTSKASYVLYVSLSIFLSTLTVRLGLYVASKAAELAP</sequence>
<keyword evidence="2" id="KW-1133">Transmembrane helix</keyword>
<feature type="transmembrane region" description="Helical" evidence="2">
    <location>
        <begin position="157"/>
        <end position="174"/>
    </location>
</feature>
<evidence type="ECO:0000256" key="2">
    <source>
        <dbReference type="SAM" id="Phobius"/>
    </source>
</evidence>
<keyword evidence="2" id="KW-0812">Transmembrane</keyword>
<feature type="region of interest" description="Disordered" evidence="1">
    <location>
        <begin position="274"/>
        <end position="373"/>
    </location>
</feature>
<evidence type="ECO:0000256" key="1">
    <source>
        <dbReference type="SAM" id="MobiDB-lite"/>
    </source>
</evidence>
<name>A0A9P6U7L1_9FUNG</name>
<evidence type="ECO:0000313" key="4">
    <source>
        <dbReference type="Proteomes" id="UP000807716"/>
    </source>
</evidence>
<feature type="transmembrane region" description="Helical" evidence="2">
    <location>
        <begin position="129"/>
        <end position="150"/>
    </location>
</feature>
<evidence type="ECO:0000313" key="3">
    <source>
        <dbReference type="EMBL" id="KAG0264034.1"/>
    </source>
</evidence>
<reference evidence="3" key="1">
    <citation type="journal article" date="2020" name="Fungal Divers.">
        <title>Resolving the Mortierellaceae phylogeny through synthesis of multi-gene phylogenetics and phylogenomics.</title>
        <authorList>
            <person name="Vandepol N."/>
            <person name="Liber J."/>
            <person name="Desiro A."/>
            <person name="Na H."/>
            <person name="Kennedy M."/>
            <person name="Barry K."/>
            <person name="Grigoriev I.V."/>
            <person name="Miller A.N."/>
            <person name="O'Donnell K."/>
            <person name="Stajich J.E."/>
            <person name="Bonito G."/>
        </authorList>
    </citation>
    <scope>NUCLEOTIDE SEQUENCE</scope>
    <source>
        <strain evidence="3">BC1065</strain>
    </source>
</reference>
<keyword evidence="2" id="KW-0472">Membrane</keyword>
<dbReference type="AlphaFoldDB" id="A0A9P6U7L1"/>
<feature type="transmembrane region" description="Helical" evidence="2">
    <location>
        <begin position="186"/>
        <end position="206"/>
    </location>
</feature>
<feature type="transmembrane region" description="Helical" evidence="2">
    <location>
        <begin position="438"/>
        <end position="458"/>
    </location>
</feature>
<gene>
    <name evidence="3" type="ORF">DFQ27_001509</name>
</gene>
<feature type="transmembrane region" description="Helical" evidence="2">
    <location>
        <begin position="7"/>
        <end position="27"/>
    </location>
</feature>
<feature type="transmembrane region" description="Helical" evidence="2">
    <location>
        <begin position="57"/>
        <end position="77"/>
    </location>
</feature>
<dbReference type="Proteomes" id="UP000807716">
    <property type="component" value="Unassembled WGS sequence"/>
</dbReference>
<feature type="transmembrane region" description="Helical" evidence="2">
    <location>
        <begin position="479"/>
        <end position="501"/>
    </location>
</feature>